<reference evidence="2" key="1">
    <citation type="submission" date="2021-06" db="EMBL/GenBank/DDBJ databases">
        <authorList>
            <person name="Kallberg Y."/>
            <person name="Tangrot J."/>
            <person name="Rosling A."/>
        </authorList>
    </citation>
    <scope>NUCLEOTIDE SEQUENCE</scope>
    <source>
        <strain evidence="2">MA453B</strain>
    </source>
</reference>
<feature type="region of interest" description="Disordered" evidence="1">
    <location>
        <begin position="19"/>
        <end position="60"/>
    </location>
</feature>
<sequence>ELQPTTDYVPEHTFLKTKSFGVRQRADTSLPPSFRIRNPPLKGEHPSMLNRPERPNTNGK</sequence>
<accession>A0A9N9JVD4</accession>
<dbReference type="AlphaFoldDB" id="A0A9N9JVD4"/>
<feature type="non-terminal residue" evidence="2">
    <location>
        <position position="60"/>
    </location>
</feature>
<gene>
    <name evidence="2" type="ORF">DERYTH_LOCUS23029</name>
</gene>
<protein>
    <submittedName>
        <fullName evidence="2">4056_t:CDS:1</fullName>
    </submittedName>
</protein>
<dbReference type="EMBL" id="CAJVPY010033692">
    <property type="protein sequence ID" value="CAG8799231.1"/>
    <property type="molecule type" value="Genomic_DNA"/>
</dbReference>
<keyword evidence="3" id="KW-1185">Reference proteome</keyword>
<evidence type="ECO:0000313" key="3">
    <source>
        <dbReference type="Proteomes" id="UP000789405"/>
    </source>
</evidence>
<proteinExistence type="predicted"/>
<organism evidence="2 3">
    <name type="scientific">Dentiscutata erythropus</name>
    <dbReference type="NCBI Taxonomy" id="1348616"/>
    <lineage>
        <taxon>Eukaryota</taxon>
        <taxon>Fungi</taxon>
        <taxon>Fungi incertae sedis</taxon>
        <taxon>Mucoromycota</taxon>
        <taxon>Glomeromycotina</taxon>
        <taxon>Glomeromycetes</taxon>
        <taxon>Diversisporales</taxon>
        <taxon>Gigasporaceae</taxon>
        <taxon>Dentiscutata</taxon>
    </lineage>
</organism>
<feature type="non-terminal residue" evidence="2">
    <location>
        <position position="1"/>
    </location>
</feature>
<evidence type="ECO:0000313" key="2">
    <source>
        <dbReference type="EMBL" id="CAG8799231.1"/>
    </source>
</evidence>
<dbReference type="Proteomes" id="UP000789405">
    <property type="component" value="Unassembled WGS sequence"/>
</dbReference>
<name>A0A9N9JVD4_9GLOM</name>
<comment type="caution">
    <text evidence="2">The sequence shown here is derived from an EMBL/GenBank/DDBJ whole genome shotgun (WGS) entry which is preliminary data.</text>
</comment>
<evidence type="ECO:0000256" key="1">
    <source>
        <dbReference type="SAM" id="MobiDB-lite"/>
    </source>
</evidence>